<dbReference type="GO" id="GO:0003676">
    <property type="term" value="F:nucleic acid binding"/>
    <property type="evidence" value="ECO:0007669"/>
    <property type="project" value="InterPro"/>
</dbReference>
<dbReference type="Pfam" id="PF17906">
    <property type="entry name" value="HTH_48"/>
    <property type="match status" value="1"/>
</dbReference>
<dbReference type="Gene3D" id="1.10.10.1450">
    <property type="match status" value="1"/>
</dbReference>
<dbReference type="InterPro" id="IPR036397">
    <property type="entry name" value="RNaseH_sf"/>
</dbReference>
<dbReference type="Ensembl" id="ENSSFAT00005049999.1">
    <property type="protein sequence ID" value="ENSSFAP00005048387.1"/>
    <property type="gene ID" value="ENSSFAG00005023505.1"/>
</dbReference>
<dbReference type="InterPro" id="IPR052709">
    <property type="entry name" value="Transposase-MT_Hybrid"/>
</dbReference>
<dbReference type="OMA" id="AKETHEM"/>
<evidence type="ECO:0000313" key="3">
    <source>
        <dbReference type="Proteomes" id="UP000472267"/>
    </source>
</evidence>
<evidence type="ECO:0000313" key="2">
    <source>
        <dbReference type="Ensembl" id="ENSSFAP00005048387.1"/>
    </source>
</evidence>
<name>A0A672J5K0_SALFA</name>
<feature type="domain" description="Mos1 transposase HTH" evidence="1">
    <location>
        <begin position="15"/>
        <end position="61"/>
    </location>
</feature>
<keyword evidence="3" id="KW-1185">Reference proteome</keyword>
<sequence>MEKHKMVEIITKYDQRASIRFCFLLGKTASETLTMVQEAYKDGALGRTQVFEWYGRFKRGEMSIEDQPRSGRPVEAVVLADSRRTIGEVSTLTGVPWRSCQEILSQNLGLRWVAAKMVPCVLTPEQKAARMDMCQESLQHIEEDPGLLGKVITADETWRHSRSAVKAMLICFFDAKGVVHSEFVLPGQSVNQDHYIQVLRRLREAVRQKHPELWQDGEWWLHHDNAPAHRALRVMQSLEVKQKSKDALNGINTHKFTNAFESWKTQMQRCIQTSGDYFEGNSFE</sequence>
<accession>A0A672J5K0</accession>
<evidence type="ECO:0000259" key="1">
    <source>
        <dbReference type="Pfam" id="PF17906"/>
    </source>
</evidence>
<reference evidence="2" key="1">
    <citation type="submission" date="2025-08" db="UniProtKB">
        <authorList>
            <consortium name="Ensembl"/>
        </authorList>
    </citation>
    <scope>IDENTIFICATION</scope>
</reference>
<dbReference type="InterPro" id="IPR001888">
    <property type="entry name" value="Transposase_1"/>
</dbReference>
<dbReference type="InParanoid" id="A0A672J5K0"/>
<dbReference type="Pfam" id="PF01359">
    <property type="entry name" value="Transposase_1"/>
    <property type="match status" value="1"/>
</dbReference>
<dbReference type="AlphaFoldDB" id="A0A672J5K0"/>
<dbReference type="Gene3D" id="3.30.420.10">
    <property type="entry name" value="Ribonuclease H-like superfamily/Ribonuclease H"/>
    <property type="match status" value="1"/>
</dbReference>
<dbReference type="InterPro" id="IPR041426">
    <property type="entry name" value="Mos1_HTH"/>
</dbReference>
<organism evidence="2 3">
    <name type="scientific">Salarias fasciatus</name>
    <name type="common">Jewelled blenny</name>
    <name type="synonym">Blennius fasciatus</name>
    <dbReference type="NCBI Taxonomy" id="181472"/>
    <lineage>
        <taxon>Eukaryota</taxon>
        <taxon>Metazoa</taxon>
        <taxon>Chordata</taxon>
        <taxon>Craniata</taxon>
        <taxon>Vertebrata</taxon>
        <taxon>Euteleostomi</taxon>
        <taxon>Actinopterygii</taxon>
        <taxon>Neopterygii</taxon>
        <taxon>Teleostei</taxon>
        <taxon>Neoteleostei</taxon>
        <taxon>Acanthomorphata</taxon>
        <taxon>Ovalentaria</taxon>
        <taxon>Blenniimorphae</taxon>
        <taxon>Blenniiformes</taxon>
        <taxon>Blennioidei</taxon>
        <taxon>Blenniidae</taxon>
        <taxon>Salariinae</taxon>
        <taxon>Salarias</taxon>
    </lineage>
</organism>
<proteinExistence type="predicted"/>
<reference evidence="2" key="2">
    <citation type="submission" date="2025-09" db="UniProtKB">
        <authorList>
            <consortium name="Ensembl"/>
        </authorList>
    </citation>
    <scope>IDENTIFICATION</scope>
</reference>
<dbReference type="Proteomes" id="UP000472267">
    <property type="component" value="Unassembled WGS sequence"/>
</dbReference>
<protein>
    <recommendedName>
        <fullName evidence="1">Mos1 transposase HTH domain-containing protein</fullName>
    </recommendedName>
</protein>
<dbReference type="PANTHER" id="PTHR46060">
    <property type="entry name" value="MARINER MOS1 TRANSPOSASE-LIKE PROTEIN"/>
    <property type="match status" value="1"/>
</dbReference>
<dbReference type="PANTHER" id="PTHR46060:SF1">
    <property type="entry name" value="MARINER MOS1 TRANSPOSASE-LIKE PROTEIN"/>
    <property type="match status" value="1"/>
</dbReference>